<evidence type="ECO:0000313" key="1">
    <source>
        <dbReference type="EMBL" id="QJW99049.1"/>
    </source>
</evidence>
<gene>
    <name evidence="1" type="ORF">FTUN_6647</name>
</gene>
<dbReference type="Proteomes" id="UP000503447">
    <property type="component" value="Chromosome"/>
</dbReference>
<keyword evidence="2" id="KW-1185">Reference proteome</keyword>
<protein>
    <submittedName>
        <fullName evidence="1">Uncharacterized protein</fullName>
    </submittedName>
</protein>
<proteinExistence type="predicted"/>
<evidence type="ECO:0000313" key="2">
    <source>
        <dbReference type="Proteomes" id="UP000503447"/>
    </source>
</evidence>
<accession>A0A6M5YYF3</accession>
<name>A0A6M5YYF3_9BACT</name>
<dbReference type="KEGG" id="ftj:FTUN_6647"/>
<reference evidence="2" key="1">
    <citation type="submission" date="2020-05" db="EMBL/GenBank/DDBJ databases">
        <title>Frigoriglobus tundricola gen. nov., sp. nov., a psychrotolerant cellulolytic planctomycete of the family Gemmataceae with two divergent copies of 16S rRNA gene.</title>
        <authorList>
            <person name="Kulichevskaya I.S."/>
            <person name="Ivanova A.A."/>
            <person name="Naumoff D.G."/>
            <person name="Beletsky A.V."/>
            <person name="Rijpstra W.I.C."/>
            <person name="Sinninghe Damste J.S."/>
            <person name="Mardanov A.V."/>
            <person name="Ravin N.V."/>
            <person name="Dedysh S.N."/>
        </authorList>
    </citation>
    <scope>NUCLEOTIDE SEQUENCE [LARGE SCALE GENOMIC DNA]</scope>
    <source>
        <strain evidence="2">PL17</strain>
    </source>
</reference>
<sequence length="58" mass="5815">MLLTDRAACEPLDLSTGREEVGARELAVATNGQCCTGSDSQDGALGAERGSFGIVGAS</sequence>
<organism evidence="1 2">
    <name type="scientific">Frigoriglobus tundricola</name>
    <dbReference type="NCBI Taxonomy" id="2774151"/>
    <lineage>
        <taxon>Bacteria</taxon>
        <taxon>Pseudomonadati</taxon>
        <taxon>Planctomycetota</taxon>
        <taxon>Planctomycetia</taxon>
        <taxon>Gemmatales</taxon>
        <taxon>Gemmataceae</taxon>
        <taxon>Frigoriglobus</taxon>
    </lineage>
</organism>
<dbReference type="EMBL" id="CP053452">
    <property type="protein sequence ID" value="QJW99049.1"/>
    <property type="molecule type" value="Genomic_DNA"/>
</dbReference>
<dbReference type="AlphaFoldDB" id="A0A6M5YYF3"/>